<feature type="region of interest" description="Disordered" evidence="1">
    <location>
        <begin position="63"/>
        <end position="101"/>
    </location>
</feature>
<dbReference type="RefSeq" id="XP_018658837.1">
    <property type="nucleotide sequence ID" value="XM_018807932.1"/>
</dbReference>
<dbReference type="Proteomes" id="UP000054821">
    <property type="component" value="Unassembled WGS sequence"/>
</dbReference>
<accession>A0A2P4ZEY1</accession>
<keyword evidence="3" id="KW-1185">Reference proteome</keyword>
<dbReference type="EMBL" id="JPDN02000034">
    <property type="protein sequence ID" value="PON22829.1"/>
    <property type="molecule type" value="Genomic_DNA"/>
</dbReference>
<name>A0A2P4ZEY1_9HYPO</name>
<reference evidence="2 3" key="1">
    <citation type="journal article" date="2016" name="Genome Announc.">
        <title>Draft Whole-Genome Sequence of Trichoderma gamsii T6085, a Promising Biocontrol Agent of Fusarium Head Blight on Wheat.</title>
        <authorList>
            <person name="Baroncelli R."/>
            <person name="Zapparata A."/>
            <person name="Piaggeschi G."/>
            <person name="Sarrocco S."/>
            <person name="Vannacci G."/>
        </authorList>
    </citation>
    <scope>NUCLEOTIDE SEQUENCE [LARGE SCALE GENOMIC DNA]</scope>
    <source>
        <strain evidence="2 3">T6085</strain>
    </source>
</reference>
<evidence type="ECO:0000256" key="1">
    <source>
        <dbReference type="SAM" id="MobiDB-lite"/>
    </source>
</evidence>
<protein>
    <submittedName>
        <fullName evidence="2">Uncharacterized protein</fullName>
    </submittedName>
</protein>
<proteinExistence type="predicted"/>
<feature type="region of interest" description="Disordered" evidence="1">
    <location>
        <begin position="119"/>
        <end position="155"/>
    </location>
</feature>
<organism evidence="2 3">
    <name type="scientific">Trichoderma gamsii</name>
    <dbReference type="NCBI Taxonomy" id="398673"/>
    <lineage>
        <taxon>Eukaryota</taxon>
        <taxon>Fungi</taxon>
        <taxon>Dikarya</taxon>
        <taxon>Ascomycota</taxon>
        <taxon>Pezizomycotina</taxon>
        <taxon>Sordariomycetes</taxon>
        <taxon>Hypocreomycetidae</taxon>
        <taxon>Hypocreales</taxon>
        <taxon>Hypocreaceae</taxon>
        <taxon>Trichoderma</taxon>
    </lineage>
</organism>
<comment type="caution">
    <text evidence="2">The sequence shown here is derived from an EMBL/GenBank/DDBJ whole genome shotgun (WGS) entry which is preliminary data.</text>
</comment>
<dbReference type="GeneID" id="29988015"/>
<sequence>MEGGAMSAMYTQVDGTGNHIKVLDAQSTLVEWALAAISATVRSHPCNPCSLFTASLAHVSATTPRMGAPGASPPLAHPKKGSRQKLLRGADSTRSPATKSVCPGSTRFCAHAAQRFPLAAHQQGSSRHRSRSGGCLESNVDRRPSGPPSCAPCRKPRGLRATGSFVYGHFGPALQPAAACGVLALALARRKRIEGGRSRIHSSV</sequence>
<evidence type="ECO:0000313" key="3">
    <source>
        <dbReference type="Proteomes" id="UP000054821"/>
    </source>
</evidence>
<feature type="compositionally biased region" description="Basic residues" evidence="1">
    <location>
        <begin position="77"/>
        <end position="86"/>
    </location>
</feature>
<dbReference type="AlphaFoldDB" id="A0A2P4ZEY1"/>
<evidence type="ECO:0000313" key="2">
    <source>
        <dbReference type="EMBL" id="PON22829.1"/>
    </source>
</evidence>
<gene>
    <name evidence="2" type="ORF">TGAM01_v208309</name>
</gene>